<feature type="compositionally biased region" description="Low complexity" evidence="5">
    <location>
        <begin position="591"/>
        <end position="602"/>
    </location>
</feature>
<comment type="subcellular location">
    <subcellularLocation>
        <location evidence="1">Secreted</location>
    </subcellularLocation>
</comment>
<evidence type="ECO:0000256" key="1">
    <source>
        <dbReference type="ARBA" id="ARBA00004613"/>
    </source>
</evidence>
<feature type="region of interest" description="Disordered" evidence="5">
    <location>
        <begin position="395"/>
        <end position="456"/>
    </location>
</feature>
<evidence type="ECO:0000256" key="2">
    <source>
        <dbReference type="ARBA" id="ARBA00022525"/>
    </source>
</evidence>
<dbReference type="InterPro" id="IPR010909">
    <property type="entry name" value="PLAC"/>
</dbReference>
<feature type="domain" description="PLAC" evidence="6">
    <location>
        <begin position="1139"/>
        <end position="1176"/>
    </location>
</feature>
<accession>A0A0B7AUI9</accession>
<sequence length="1176" mass="131746">ISNESSENASESDIIHNLPEKVHSSEDLSLETTTYTVITTNNMHSPRAIDNETNVDYMSTVQVTETSASQTNIRREDVHLNNDTNLLQNLNNDTDLEDGVNQESLSSEPTKLFGGVIDGENNDSYVKKDNMEERNVNDLVTGFSNSDSVLGSEKDRYVEIDNKIRFSKDSLDSYEDEILQRSKESVKMLLNSMINSSESEYYNATSISSEHQSLQNTSSIKDLNDVYQPSILSTPETKQQEKEQENKNWISLHSTVGIDISLKSSEESVFNKQVHQNATINDTLKTSQNVSNYNSLGEKKTSDQNFQKNRSRYKIPQYSQSFTFPERYKDTYNQNDNVKNSQGSRVHHNRRRHRHPKSGFHNTSSHQHFKDSSQNAQQGTDITGNLQAEFETNLNRNSDHVQSVDSSYSNLNGLHERDNNAERGNKISELNIPSHTERTTKPDRHQSDRADQVSRETRLRDRQIILEERRRRMDAQRLRYNERLREYQEMLRQRQVEIDESRRRSSHSLDTSRGTDSRSSDESNYHRGPSRHELNPPPSSRDESFPISQQGSRSSGISPHSSHSYTDTGKDTPGSSGSSVRNRDTFTDTDSLLSASQSGHSSDTGRQEQLERRPSSQTDTSRRRQSLSQTNRKEGEVNNNSRIINRDTGTYSSNSEQFRERSNGQTNSPNLPQIIQAPQLEQPESINGDRTNYYTTRKIPVVQPSAPRYISGSPSRAAIHSALTGSETSLEPSSNKVSSDSHILSNRHVIVPNPVEPGDLLPNQISLNKLETAHTVLGSIYEWRVSGLTECTHSCGGGVQQTVVVCVDTLTQAVVTDENCRYISKPKLLGVPCNTRPCSAEWTPGLWTSCSVTCGSGEQLRTITCQARISPTLNITMPSSSCESQEQIPSRQTCINNPCSSWRAGIWSNCSTPCGDGKKTRDVQCADLQNNIVSDEACSELRPDSEEKCNLGECGKGWFFTDWPTECPAECGTGEVTRQVFCSDDDGSALPDSRCDVNQRPALSQSCRASRPCGGLWFTGQWSKCDASCGSGNSRRVVLCIKELSGSVQAVVNEENCEGLNKPTETEPCQAQPCTSEWYMTSWSQCSQSCGTGYRTREVKCLDPDQKQDDSCPLQTRPKTRDACNTHNCIDIEENGIEEDGNCTDKSGQCKVVKRARLCRYGYFKTMCCKSCAEDT</sequence>
<feature type="compositionally biased region" description="Basic residues" evidence="5">
    <location>
        <begin position="345"/>
        <end position="358"/>
    </location>
</feature>
<dbReference type="InterPro" id="IPR050439">
    <property type="entry name" value="ADAMTS_ADAMTS-like"/>
</dbReference>
<evidence type="ECO:0000256" key="4">
    <source>
        <dbReference type="ARBA" id="ARBA00022737"/>
    </source>
</evidence>
<feature type="region of interest" description="Disordered" evidence="5">
    <location>
        <begin position="331"/>
        <end position="379"/>
    </location>
</feature>
<dbReference type="PANTHER" id="PTHR13723">
    <property type="entry name" value="ADAMTS A DISINTEGRIN AND METALLOPROTEASE WITH THROMBOSPONDIN MOTIFS PROTEASE"/>
    <property type="match status" value="1"/>
</dbReference>
<dbReference type="SMART" id="SM00209">
    <property type="entry name" value="TSP1"/>
    <property type="match status" value="6"/>
</dbReference>
<organism evidence="7">
    <name type="scientific">Arion vulgaris</name>
    <dbReference type="NCBI Taxonomy" id="1028688"/>
    <lineage>
        <taxon>Eukaryota</taxon>
        <taxon>Metazoa</taxon>
        <taxon>Spiralia</taxon>
        <taxon>Lophotrochozoa</taxon>
        <taxon>Mollusca</taxon>
        <taxon>Gastropoda</taxon>
        <taxon>Heterobranchia</taxon>
        <taxon>Euthyneura</taxon>
        <taxon>Panpulmonata</taxon>
        <taxon>Eupulmonata</taxon>
        <taxon>Stylommatophora</taxon>
        <taxon>Helicina</taxon>
        <taxon>Arionoidea</taxon>
        <taxon>Arionidae</taxon>
        <taxon>Arion</taxon>
    </lineage>
</organism>
<dbReference type="GO" id="GO:0031012">
    <property type="term" value="C:extracellular matrix"/>
    <property type="evidence" value="ECO:0007669"/>
    <property type="project" value="TreeGrafter"/>
</dbReference>
<feature type="compositionally biased region" description="Basic and acidic residues" evidence="5">
    <location>
        <begin position="414"/>
        <end position="426"/>
    </location>
</feature>
<proteinExistence type="predicted"/>
<evidence type="ECO:0000313" key="7">
    <source>
        <dbReference type="EMBL" id="CEK83681.1"/>
    </source>
</evidence>
<evidence type="ECO:0000256" key="5">
    <source>
        <dbReference type="SAM" id="MobiDB-lite"/>
    </source>
</evidence>
<gene>
    <name evidence="7" type="primary">ORF138490</name>
</gene>
<dbReference type="Pfam" id="PF19030">
    <property type="entry name" value="TSP1_ADAMTS"/>
    <property type="match status" value="6"/>
</dbReference>
<dbReference type="FunFam" id="2.20.100.10:FF:000005">
    <property type="entry name" value="ADAM metallopeptidase with thrombospondin type 1 motif 9"/>
    <property type="match status" value="2"/>
</dbReference>
<feature type="compositionally biased region" description="Basic and acidic residues" evidence="5">
    <location>
        <begin position="435"/>
        <end position="456"/>
    </location>
</feature>
<evidence type="ECO:0000259" key="6">
    <source>
        <dbReference type="PROSITE" id="PS50900"/>
    </source>
</evidence>
<dbReference type="EMBL" id="HACG01036816">
    <property type="protein sequence ID" value="CEK83681.1"/>
    <property type="molecule type" value="Transcribed_RNA"/>
</dbReference>
<protein>
    <recommendedName>
        <fullName evidence="6">PLAC domain-containing protein</fullName>
    </recommendedName>
</protein>
<dbReference type="SUPFAM" id="SSF82895">
    <property type="entry name" value="TSP-1 type 1 repeat"/>
    <property type="match status" value="5"/>
</dbReference>
<dbReference type="InterPro" id="IPR036383">
    <property type="entry name" value="TSP1_rpt_sf"/>
</dbReference>
<dbReference type="GO" id="GO:0030198">
    <property type="term" value="P:extracellular matrix organization"/>
    <property type="evidence" value="ECO:0007669"/>
    <property type="project" value="TreeGrafter"/>
</dbReference>
<dbReference type="PROSITE" id="PS50092">
    <property type="entry name" value="TSP1"/>
    <property type="match status" value="5"/>
</dbReference>
<feature type="region of interest" description="Disordered" evidence="5">
    <location>
        <begin position="496"/>
        <end position="671"/>
    </location>
</feature>
<dbReference type="InterPro" id="IPR000884">
    <property type="entry name" value="TSP1_rpt"/>
</dbReference>
<keyword evidence="2" id="KW-0964">Secreted</keyword>
<dbReference type="PANTHER" id="PTHR13723:SF281">
    <property type="entry name" value="PAPILIN"/>
    <property type="match status" value="1"/>
</dbReference>
<name>A0A0B7AUI9_9EUPU</name>
<keyword evidence="3" id="KW-0732">Signal</keyword>
<feature type="compositionally biased region" description="Low complexity" evidence="5">
    <location>
        <begin position="546"/>
        <end position="564"/>
    </location>
</feature>
<feature type="compositionally biased region" description="Basic and acidic residues" evidence="5">
    <location>
        <begin position="603"/>
        <end position="614"/>
    </location>
</feature>
<evidence type="ECO:0000256" key="3">
    <source>
        <dbReference type="ARBA" id="ARBA00022729"/>
    </source>
</evidence>
<reference evidence="7" key="1">
    <citation type="submission" date="2014-12" db="EMBL/GenBank/DDBJ databases">
        <title>Insight into the proteome of Arion vulgaris.</title>
        <authorList>
            <person name="Aradska J."/>
            <person name="Bulat T."/>
            <person name="Smidak R."/>
            <person name="Sarate P."/>
            <person name="Gangsoo J."/>
            <person name="Sialana F."/>
            <person name="Bilban M."/>
            <person name="Lubec G."/>
        </authorList>
    </citation>
    <scope>NUCLEOTIDE SEQUENCE</scope>
    <source>
        <tissue evidence="7">Skin</tissue>
    </source>
</reference>
<dbReference type="Pfam" id="PF08686">
    <property type="entry name" value="PLAC"/>
    <property type="match status" value="1"/>
</dbReference>
<dbReference type="AlphaFoldDB" id="A0A0B7AUI9"/>
<feature type="compositionally biased region" description="Polar residues" evidence="5">
    <location>
        <begin position="360"/>
        <end position="379"/>
    </location>
</feature>
<dbReference type="GO" id="GO:0004222">
    <property type="term" value="F:metalloendopeptidase activity"/>
    <property type="evidence" value="ECO:0007669"/>
    <property type="project" value="TreeGrafter"/>
</dbReference>
<feature type="compositionally biased region" description="Polar residues" evidence="5">
    <location>
        <begin position="331"/>
        <end position="344"/>
    </location>
</feature>
<dbReference type="GO" id="GO:0005576">
    <property type="term" value="C:extracellular region"/>
    <property type="evidence" value="ECO:0007669"/>
    <property type="project" value="UniProtKB-SubCell"/>
</dbReference>
<dbReference type="GO" id="GO:0006508">
    <property type="term" value="P:proteolysis"/>
    <property type="evidence" value="ECO:0007669"/>
    <property type="project" value="TreeGrafter"/>
</dbReference>
<keyword evidence="4" id="KW-0677">Repeat</keyword>
<feature type="compositionally biased region" description="Basic and acidic residues" evidence="5">
    <location>
        <begin position="513"/>
        <end position="544"/>
    </location>
</feature>
<feature type="non-terminal residue" evidence="7">
    <location>
        <position position="1"/>
    </location>
</feature>
<feature type="compositionally biased region" description="Polar residues" evidence="5">
    <location>
        <begin position="637"/>
        <end position="656"/>
    </location>
</feature>
<feature type="compositionally biased region" description="Polar residues" evidence="5">
    <location>
        <begin position="395"/>
        <end position="412"/>
    </location>
</feature>
<dbReference type="Gene3D" id="2.20.100.10">
    <property type="entry name" value="Thrombospondin type-1 (TSP1) repeat"/>
    <property type="match status" value="5"/>
</dbReference>
<dbReference type="PROSITE" id="PS50900">
    <property type="entry name" value="PLAC"/>
    <property type="match status" value="1"/>
</dbReference>